<evidence type="ECO:0000256" key="13">
    <source>
        <dbReference type="PIRNR" id="PIRNR002811"/>
    </source>
</evidence>
<dbReference type="InterPro" id="IPR019475">
    <property type="entry name" value="DNA_primase_DnaB-bd"/>
</dbReference>
<evidence type="ECO:0000256" key="8">
    <source>
        <dbReference type="ARBA" id="ARBA00022833"/>
    </source>
</evidence>
<keyword evidence="10 12" id="KW-0238">DNA-binding</keyword>
<evidence type="ECO:0000256" key="4">
    <source>
        <dbReference type="ARBA" id="ARBA00022695"/>
    </source>
</evidence>
<dbReference type="GO" id="GO:0003677">
    <property type="term" value="F:DNA binding"/>
    <property type="evidence" value="ECO:0007669"/>
    <property type="project" value="UniProtKB-KW"/>
</dbReference>
<evidence type="ECO:0000256" key="3">
    <source>
        <dbReference type="ARBA" id="ARBA00022679"/>
    </source>
</evidence>
<keyword evidence="2 12" id="KW-0639">Primosome</keyword>
<keyword evidence="11 12" id="KW-0804">Transcription</keyword>
<dbReference type="SMART" id="SM00400">
    <property type="entry name" value="ZnF_CHCC"/>
    <property type="match status" value="1"/>
</dbReference>
<comment type="caution">
    <text evidence="16">The sequence shown here is derived from an EMBL/GenBank/DDBJ whole genome shotgun (WGS) entry which is preliminary data.</text>
</comment>
<dbReference type="InterPro" id="IPR034151">
    <property type="entry name" value="TOPRIM_DnaG_bac"/>
</dbReference>
<gene>
    <name evidence="12" type="primary">dnaG</name>
    <name evidence="16" type="ORF">COU28_03180</name>
</gene>
<keyword evidence="8 12" id="KW-0862">Zinc</keyword>
<dbReference type="Gene3D" id="1.10.860.10">
    <property type="entry name" value="DNAb Helicase, Chain A"/>
    <property type="match status" value="1"/>
</dbReference>
<dbReference type="GO" id="GO:1990077">
    <property type="term" value="C:primosome complex"/>
    <property type="evidence" value="ECO:0007669"/>
    <property type="project" value="UniProtKB-KW"/>
</dbReference>
<comment type="domain">
    <text evidence="12">Contains an N-terminal zinc-binding domain, a central core domain that contains the primase activity, and a C-terminal DnaB-binding domain.</text>
</comment>
<dbReference type="GO" id="GO:0003899">
    <property type="term" value="F:DNA-directed RNA polymerase activity"/>
    <property type="evidence" value="ECO:0007669"/>
    <property type="project" value="UniProtKB-UniRule"/>
</dbReference>
<keyword evidence="3 12" id="KW-0808">Transferase</keyword>
<name>A0A2H0TY56_9BACT</name>
<reference evidence="17" key="1">
    <citation type="submission" date="2017-09" db="EMBL/GenBank/DDBJ databases">
        <title>Depth-based differentiation of microbial function through sediment-hosted aquifers and enrichment of novel symbionts in the deep terrestrial subsurface.</title>
        <authorList>
            <person name="Probst A.J."/>
            <person name="Ladd B."/>
            <person name="Jarett J.K."/>
            <person name="Geller-Mcgrath D.E."/>
            <person name="Sieber C.M.K."/>
            <person name="Emerson J.B."/>
            <person name="Anantharaman K."/>
            <person name="Thomas B.C."/>
            <person name="Malmstrom R."/>
            <person name="Stieglmeier M."/>
            <person name="Klingl A."/>
            <person name="Woyke T."/>
            <person name="Ryan C.M."/>
            <person name="Banfield J.F."/>
        </authorList>
    </citation>
    <scope>NUCLEOTIDE SEQUENCE [LARGE SCALE GENOMIC DNA]</scope>
</reference>
<dbReference type="Pfam" id="PF01807">
    <property type="entry name" value="Zn_ribbon_DnaG"/>
    <property type="match status" value="1"/>
</dbReference>
<comment type="subunit">
    <text evidence="12">Monomer. Interacts with DnaB.</text>
</comment>
<dbReference type="Gene3D" id="3.90.580.10">
    <property type="entry name" value="Zinc finger, CHC2-type domain"/>
    <property type="match status" value="1"/>
</dbReference>
<keyword evidence="1 12" id="KW-0240">DNA-directed RNA polymerase</keyword>
<dbReference type="NCBIfam" id="TIGR01391">
    <property type="entry name" value="dnaG"/>
    <property type="match status" value="1"/>
</dbReference>
<sequence>MSDINLIKEKLDVVDLIGEYVQLKPAGVNHKGLCPFHHEKSPSFMVNRERQNWHCFGCAKGGDIFTFVEEIEGMEFREALKYLADKAGVQLTNIFQNEAESSLKNRLKNINKDAVNFFYNFLLKMPTSEGAREYLQKRGLMQETIDNWQIGFVPEQWDLLTQYLLKKGHAIDDLVVSGLTIKKDNFNGRTMQGFYDRFRGRIMFPIWDVHDAVVGFTGRILVETEKSGGKYVNTPQTPLFDKSSVIFALNKAKKTIKEKNFVVVVEGQMDVIACHQVGMTNVVAFSGTAVTAELDSNKSDAEKQKKQIGLLKRYTNNVSMAFDTDEAGEKAARRTISLAMSAGMDVKIIQIPEGAGKDPDECIKKNKEVWFEAVKNASEVMNWYFVRAFNNKNLDNPKDKQQVASELLDKIQHIPYAVERDHWLQELGHRLGVDISVLRDDLTRIKSEEKTLIEKKIFDKDIEKKVINLPESRLDGLVKTFLILFLRFKDSVKVVTGLFSIDLSLSTGKYNELYEKLKSMYNERNNDITHVRDYFSQENQENIVDVLLMQGEKDFFVFTEDEAKKDLQDLSKAIKEEWLKQERNRIQNELSLAESEGDVDRVNELMRDFQKLI</sequence>
<keyword evidence="5 12" id="KW-0235">DNA replication</keyword>
<organism evidence="16 17">
    <name type="scientific">Candidatus Magasanikbacteria bacterium CG10_big_fil_rev_8_21_14_0_10_36_16</name>
    <dbReference type="NCBI Taxonomy" id="1974645"/>
    <lineage>
        <taxon>Bacteria</taxon>
        <taxon>Candidatus Magasanikiibacteriota</taxon>
    </lineage>
</organism>
<keyword evidence="4 12" id="KW-0548">Nucleotidyltransferase</keyword>
<dbReference type="Proteomes" id="UP000230852">
    <property type="component" value="Unassembled WGS sequence"/>
</dbReference>
<dbReference type="SUPFAM" id="SSF57783">
    <property type="entry name" value="Zinc beta-ribbon"/>
    <property type="match status" value="1"/>
</dbReference>
<dbReference type="SMART" id="SM00493">
    <property type="entry name" value="TOPRIM"/>
    <property type="match status" value="1"/>
</dbReference>
<dbReference type="GO" id="GO:0008270">
    <property type="term" value="F:zinc ion binding"/>
    <property type="evidence" value="ECO:0007669"/>
    <property type="project" value="UniProtKB-UniRule"/>
</dbReference>
<dbReference type="GO" id="GO:0000428">
    <property type="term" value="C:DNA-directed RNA polymerase complex"/>
    <property type="evidence" value="ECO:0007669"/>
    <property type="project" value="UniProtKB-KW"/>
</dbReference>
<protein>
    <recommendedName>
        <fullName evidence="12 13">DNA primase</fullName>
        <ecNumber evidence="12">2.7.7.101</ecNumber>
    </recommendedName>
</protein>
<dbReference type="FunFam" id="3.90.580.10:FF:000001">
    <property type="entry name" value="DNA primase"/>
    <property type="match status" value="1"/>
</dbReference>
<dbReference type="Gene3D" id="3.90.980.10">
    <property type="entry name" value="DNA primase, catalytic core, N-terminal domain"/>
    <property type="match status" value="1"/>
</dbReference>
<comment type="catalytic activity">
    <reaction evidence="12">
        <text>ssDNA + n NTP = ssDNA/pppN(pN)n-1 hybrid + (n-1) diphosphate.</text>
        <dbReference type="EC" id="2.7.7.101"/>
    </reaction>
</comment>
<comment type="similarity">
    <text evidence="12 13">Belongs to the DnaG primase family.</text>
</comment>
<evidence type="ECO:0000256" key="14">
    <source>
        <dbReference type="PIRSR" id="PIRSR002811-1"/>
    </source>
</evidence>
<evidence type="ECO:0000259" key="15">
    <source>
        <dbReference type="PROSITE" id="PS50880"/>
    </source>
</evidence>
<dbReference type="InterPro" id="IPR050219">
    <property type="entry name" value="DnaG_primase"/>
</dbReference>
<dbReference type="InterPro" id="IPR036977">
    <property type="entry name" value="DNA_primase_Znf_CHC2"/>
</dbReference>
<dbReference type="InterPro" id="IPR030846">
    <property type="entry name" value="DnaG_bac"/>
</dbReference>
<dbReference type="GO" id="GO:0005737">
    <property type="term" value="C:cytoplasm"/>
    <property type="evidence" value="ECO:0007669"/>
    <property type="project" value="TreeGrafter"/>
</dbReference>
<proteinExistence type="inferred from homology"/>
<dbReference type="PIRSF" id="PIRSF002811">
    <property type="entry name" value="DnaG"/>
    <property type="match status" value="1"/>
</dbReference>
<dbReference type="PANTHER" id="PTHR30313:SF2">
    <property type="entry name" value="DNA PRIMASE"/>
    <property type="match status" value="1"/>
</dbReference>
<dbReference type="PANTHER" id="PTHR30313">
    <property type="entry name" value="DNA PRIMASE"/>
    <property type="match status" value="1"/>
</dbReference>
<feature type="zinc finger region" description="CHC2-type" evidence="12 14">
    <location>
        <begin position="34"/>
        <end position="58"/>
    </location>
</feature>
<dbReference type="EMBL" id="PFBU01000060">
    <property type="protein sequence ID" value="PIR78165.1"/>
    <property type="molecule type" value="Genomic_DNA"/>
</dbReference>
<evidence type="ECO:0000256" key="12">
    <source>
        <dbReference type="HAMAP-Rule" id="MF_00974"/>
    </source>
</evidence>
<dbReference type="CDD" id="cd03364">
    <property type="entry name" value="TOPRIM_DnaG_primases"/>
    <property type="match status" value="1"/>
</dbReference>
<evidence type="ECO:0000256" key="5">
    <source>
        <dbReference type="ARBA" id="ARBA00022705"/>
    </source>
</evidence>
<evidence type="ECO:0000256" key="6">
    <source>
        <dbReference type="ARBA" id="ARBA00022723"/>
    </source>
</evidence>
<evidence type="ECO:0000256" key="1">
    <source>
        <dbReference type="ARBA" id="ARBA00022478"/>
    </source>
</evidence>
<dbReference type="InterPro" id="IPR002694">
    <property type="entry name" value="Znf_CHC2"/>
</dbReference>
<dbReference type="GO" id="GO:0006269">
    <property type="term" value="P:DNA replication, synthesis of primer"/>
    <property type="evidence" value="ECO:0007669"/>
    <property type="project" value="UniProtKB-UniRule"/>
</dbReference>
<dbReference type="Gene3D" id="3.40.1360.10">
    <property type="match status" value="1"/>
</dbReference>
<dbReference type="InterPro" id="IPR013264">
    <property type="entry name" value="DNAG_N"/>
</dbReference>
<dbReference type="InterPro" id="IPR016136">
    <property type="entry name" value="DNA_helicase_N/primase_C"/>
</dbReference>
<dbReference type="InterPro" id="IPR006295">
    <property type="entry name" value="DNA_primase_DnaG"/>
</dbReference>
<dbReference type="AlphaFoldDB" id="A0A2H0TY56"/>
<keyword evidence="7 12" id="KW-0863">Zinc-finger</keyword>
<dbReference type="Pfam" id="PF13155">
    <property type="entry name" value="Toprim_2"/>
    <property type="match status" value="1"/>
</dbReference>
<dbReference type="PROSITE" id="PS50880">
    <property type="entry name" value="TOPRIM"/>
    <property type="match status" value="1"/>
</dbReference>
<evidence type="ECO:0000256" key="11">
    <source>
        <dbReference type="ARBA" id="ARBA00023163"/>
    </source>
</evidence>
<dbReference type="Pfam" id="PF08275">
    <property type="entry name" value="DNAG_N"/>
    <property type="match status" value="1"/>
</dbReference>
<dbReference type="InterPro" id="IPR006171">
    <property type="entry name" value="TOPRIM_dom"/>
</dbReference>
<evidence type="ECO:0000313" key="17">
    <source>
        <dbReference type="Proteomes" id="UP000230852"/>
    </source>
</evidence>
<comment type="cofactor">
    <cofactor evidence="12 13 14">
        <name>Zn(2+)</name>
        <dbReference type="ChEBI" id="CHEBI:29105"/>
    </cofactor>
    <text evidence="12 13 14">Binds 1 zinc ion per monomer.</text>
</comment>
<keyword evidence="9" id="KW-0460">Magnesium</keyword>
<comment type="function">
    <text evidence="12 13">RNA polymerase that catalyzes the synthesis of short RNA molecules used as primers for DNA polymerase during DNA replication.</text>
</comment>
<dbReference type="HAMAP" id="MF_00974">
    <property type="entry name" value="DNA_primase_DnaG"/>
    <property type="match status" value="1"/>
</dbReference>
<evidence type="ECO:0000256" key="7">
    <source>
        <dbReference type="ARBA" id="ARBA00022771"/>
    </source>
</evidence>
<evidence type="ECO:0000313" key="16">
    <source>
        <dbReference type="EMBL" id="PIR78165.1"/>
    </source>
</evidence>
<keyword evidence="6 12" id="KW-0479">Metal-binding</keyword>
<accession>A0A2H0TY56</accession>
<evidence type="ECO:0000256" key="2">
    <source>
        <dbReference type="ARBA" id="ARBA00022515"/>
    </source>
</evidence>
<dbReference type="SUPFAM" id="SSF56731">
    <property type="entry name" value="DNA primase core"/>
    <property type="match status" value="1"/>
</dbReference>
<dbReference type="EC" id="2.7.7.101" evidence="12"/>
<feature type="domain" description="Toprim" evidence="15">
    <location>
        <begin position="260"/>
        <end position="356"/>
    </location>
</feature>
<dbReference type="InterPro" id="IPR037068">
    <property type="entry name" value="DNA_primase_core_N_sf"/>
</dbReference>
<dbReference type="Pfam" id="PF10410">
    <property type="entry name" value="DnaB_bind"/>
    <property type="match status" value="1"/>
</dbReference>
<evidence type="ECO:0000256" key="10">
    <source>
        <dbReference type="ARBA" id="ARBA00023125"/>
    </source>
</evidence>
<evidence type="ECO:0000256" key="9">
    <source>
        <dbReference type="ARBA" id="ARBA00022842"/>
    </source>
</evidence>